<dbReference type="Pfam" id="PF00135">
    <property type="entry name" value="COesterase"/>
    <property type="match status" value="1"/>
</dbReference>
<dbReference type="EMBL" id="JARVKF010000045">
    <property type="protein sequence ID" value="KAK9424287.1"/>
    <property type="molecule type" value="Genomic_DNA"/>
</dbReference>
<gene>
    <name evidence="5" type="ORF">SUNI508_13778</name>
</gene>
<dbReference type="EC" id="3.1.1.-" evidence="3"/>
<dbReference type="PROSITE" id="PS00122">
    <property type="entry name" value="CARBOXYLESTERASE_B_1"/>
    <property type="match status" value="1"/>
</dbReference>
<keyword evidence="2 3" id="KW-0378">Hydrolase</keyword>
<keyword evidence="6" id="KW-1185">Reference proteome</keyword>
<protein>
    <recommendedName>
        <fullName evidence="3">Carboxylic ester hydrolase</fullName>
        <ecNumber evidence="3">3.1.1.-</ecNumber>
    </recommendedName>
</protein>
<organism evidence="5 6">
    <name type="scientific">Seiridium unicorne</name>
    <dbReference type="NCBI Taxonomy" id="138068"/>
    <lineage>
        <taxon>Eukaryota</taxon>
        <taxon>Fungi</taxon>
        <taxon>Dikarya</taxon>
        <taxon>Ascomycota</taxon>
        <taxon>Pezizomycotina</taxon>
        <taxon>Sordariomycetes</taxon>
        <taxon>Xylariomycetidae</taxon>
        <taxon>Amphisphaeriales</taxon>
        <taxon>Sporocadaceae</taxon>
        <taxon>Seiridium</taxon>
    </lineage>
</organism>
<comment type="similarity">
    <text evidence="1 3">Belongs to the type-B carboxylesterase/lipase family.</text>
</comment>
<accession>A0ABR2VBN6</accession>
<proteinExistence type="inferred from homology"/>
<dbReference type="PANTHER" id="PTHR43142">
    <property type="entry name" value="CARBOXYLIC ESTER HYDROLASE"/>
    <property type="match status" value="1"/>
</dbReference>
<sequence>MTYTVNSDRLGTLRGLEVKAKNSQSSIYYFGGIPYALPPLDQWRFRRPRPLPKEHRYDGSFTGQTSVCPQPEWRGTRKEELWNEDCLQLNIYIPAGTPPSKGWPVFFYIHGGFLQWGDPNMAPEDIVPLLTETPFQCIIVQPAYRVNTFGFLASQELQEEAEVDGQFAGNMGFWDQRLALEWTYEAIGEFGGDRNNITVGGYSAGSHSTFQQLAHELYYAPPEKEIIKRVIMWSNSPGIQPKGLKEQQKQFDELLSTLDIPLSSTASEKLRRLREAPARDIINAQDKMKITEFRATTDNSFISEESIANINSGDFARRMQSRGIWLMNGECQDEHNLYRAWRTSENSYDGVYVRLCADYPEAIVRKLMQHYVGTSRALPSGYTSWQDLFGHAYAGLQVYFLERGFHNNLAPLLRPGKELLRYRIEWRAECSDYSPEWGVTHATDMVIWFWSPGLTDQDKKILRSWNESFAKFVKGEDVEWGTETLTERRRLRNDGHTDILEIDERWEEGLHIWKLLNEDTITETHL</sequence>
<dbReference type="Gene3D" id="3.40.50.1820">
    <property type="entry name" value="alpha/beta hydrolase"/>
    <property type="match status" value="1"/>
</dbReference>
<evidence type="ECO:0000256" key="2">
    <source>
        <dbReference type="ARBA" id="ARBA00022801"/>
    </source>
</evidence>
<dbReference type="InterPro" id="IPR029058">
    <property type="entry name" value="AB_hydrolase_fold"/>
</dbReference>
<comment type="caution">
    <text evidence="5">The sequence shown here is derived from an EMBL/GenBank/DDBJ whole genome shotgun (WGS) entry which is preliminary data.</text>
</comment>
<reference evidence="5 6" key="1">
    <citation type="journal article" date="2024" name="J. Plant Pathol.">
        <title>Sequence and assembly of the genome of Seiridium unicorne, isolate CBS 538.82, causal agent of cypress canker disease.</title>
        <authorList>
            <person name="Scali E."/>
            <person name="Rocca G.D."/>
            <person name="Danti R."/>
            <person name="Garbelotto M."/>
            <person name="Barberini S."/>
            <person name="Baroncelli R."/>
            <person name="Emiliani G."/>
        </authorList>
    </citation>
    <scope>NUCLEOTIDE SEQUENCE [LARGE SCALE GENOMIC DNA]</scope>
    <source>
        <strain evidence="5 6">BM-138-508</strain>
    </source>
</reference>
<dbReference type="InterPro" id="IPR002018">
    <property type="entry name" value="CarbesteraseB"/>
</dbReference>
<evidence type="ECO:0000256" key="1">
    <source>
        <dbReference type="ARBA" id="ARBA00005964"/>
    </source>
</evidence>
<name>A0ABR2VBN6_9PEZI</name>
<evidence type="ECO:0000313" key="6">
    <source>
        <dbReference type="Proteomes" id="UP001408356"/>
    </source>
</evidence>
<dbReference type="InterPro" id="IPR019826">
    <property type="entry name" value="Carboxylesterase_B_AS"/>
</dbReference>
<evidence type="ECO:0000256" key="3">
    <source>
        <dbReference type="RuleBase" id="RU361235"/>
    </source>
</evidence>
<evidence type="ECO:0000259" key="4">
    <source>
        <dbReference type="Pfam" id="PF00135"/>
    </source>
</evidence>
<evidence type="ECO:0000313" key="5">
    <source>
        <dbReference type="EMBL" id="KAK9424287.1"/>
    </source>
</evidence>
<dbReference type="SUPFAM" id="SSF53474">
    <property type="entry name" value="alpha/beta-Hydrolases"/>
    <property type="match status" value="1"/>
</dbReference>
<feature type="domain" description="Carboxylesterase type B" evidence="4">
    <location>
        <begin position="9"/>
        <end position="503"/>
    </location>
</feature>
<dbReference type="Proteomes" id="UP001408356">
    <property type="component" value="Unassembled WGS sequence"/>
</dbReference>
<dbReference type="PANTHER" id="PTHR43142:SF4">
    <property type="entry name" value="CARBOXYLIC ESTER HYDROLASE"/>
    <property type="match status" value="1"/>
</dbReference>
<dbReference type="GO" id="GO:0016787">
    <property type="term" value="F:hydrolase activity"/>
    <property type="evidence" value="ECO:0007669"/>
    <property type="project" value="UniProtKB-KW"/>
</dbReference>